<accession>A0ABX8GXB8</accession>
<dbReference type="Proteomes" id="UP000682802">
    <property type="component" value="Chromosome 1"/>
</dbReference>
<proteinExistence type="predicted"/>
<dbReference type="EMBL" id="CP076128">
    <property type="protein sequence ID" value="QWG08039.1"/>
    <property type="molecule type" value="Genomic_DNA"/>
</dbReference>
<sequence>MNTQINTIFSKVQFKALLTYILTLVFIFIGSGIKIYLDVKQEKSMLVKALKNSQASLQYKIASKEIEKSIVQVRNSGFALYKLTHTDTYFLNDNGTPVFWIRDGKEKTIMNKTALSTIPITLTKEFKNPNYHITSNTKNWYIVRIAPAVNSNKSVALCISQVDLWLNQSIKTLPLTLLCILCLTIFYFSANKVIKEWLKKPVLSFVKHLEYESQGIASELNRNAPEEWQNFFMEFDMAFKNLNFSSSDQVEKETEDQLKSRYHTQLEELRWAKEQIAAYEKETKKKVDHLPDNISSLIETFSEASLGILVADEDTIPIYVNKTGTELLGRGVRPRTEDDAMDVRKLFIAGTDVEIPLDQHPMILAKKTGKPQTARHIEAYNPANSERTPIMMISTSIKSKETENELFVVLISKDEA</sequence>
<evidence type="ECO:0000256" key="1">
    <source>
        <dbReference type="SAM" id="Phobius"/>
    </source>
</evidence>
<dbReference type="RefSeq" id="WP_144075422.1">
    <property type="nucleotide sequence ID" value="NZ_CP076128.1"/>
</dbReference>
<organism evidence="2 3">
    <name type="scientific">Flammeovirga kamogawensis</name>
    <dbReference type="NCBI Taxonomy" id="373891"/>
    <lineage>
        <taxon>Bacteria</taxon>
        <taxon>Pseudomonadati</taxon>
        <taxon>Bacteroidota</taxon>
        <taxon>Cytophagia</taxon>
        <taxon>Cytophagales</taxon>
        <taxon>Flammeovirgaceae</taxon>
        <taxon>Flammeovirga</taxon>
    </lineage>
</organism>
<keyword evidence="3" id="KW-1185">Reference proteome</keyword>
<name>A0ABX8GXB8_9BACT</name>
<gene>
    <name evidence="2" type="ORF">KM029_03635</name>
</gene>
<keyword evidence="1" id="KW-1133">Transmembrane helix</keyword>
<reference evidence="2 3" key="1">
    <citation type="submission" date="2021-05" db="EMBL/GenBank/DDBJ databases">
        <title>Comparative genomic studies on the polysaccharide-degrading batcterial strains of the Flammeovirga genus.</title>
        <authorList>
            <person name="Zewei F."/>
            <person name="Zheng Z."/>
            <person name="Yu L."/>
            <person name="Ruyue G."/>
            <person name="Yanhong M."/>
            <person name="Yuanyuan C."/>
            <person name="Jingyan G."/>
            <person name="Wenjun H."/>
        </authorList>
    </citation>
    <scope>NUCLEOTIDE SEQUENCE [LARGE SCALE GENOMIC DNA]</scope>
    <source>
        <strain evidence="2 3">YS10</strain>
    </source>
</reference>
<evidence type="ECO:0000313" key="3">
    <source>
        <dbReference type="Proteomes" id="UP000682802"/>
    </source>
</evidence>
<feature type="transmembrane region" description="Helical" evidence="1">
    <location>
        <begin position="17"/>
        <end position="37"/>
    </location>
</feature>
<keyword evidence="1" id="KW-0472">Membrane</keyword>
<protein>
    <recommendedName>
        <fullName evidence="4">PAS domain-containing protein</fullName>
    </recommendedName>
</protein>
<evidence type="ECO:0008006" key="4">
    <source>
        <dbReference type="Google" id="ProtNLM"/>
    </source>
</evidence>
<keyword evidence="1" id="KW-0812">Transmembrane</keyword>
<evidence type="ECO:0000313" key="2">
    <source>
        <dbReference type="EMBL" id="QWG08039.1"/>
    </source>
</evidence>